<dbReference type="Gene3D" id="3.30.470.30">
    <property type="entry name" value="DNA ligase/mRNA capping enzyme"/>
    <property type="match status" value="1"/>
</dbReference>
<feature type="binding site" evidence="10">
    <location>
        <position position="450"/>
    </location>
    <ligand>
        <name>Zn(2+)</name>
        <dbReference type="ChEBI" id="CHEBI:29105"/>
    </ligand>
</feature>
<comment type="similarity">
    <text evidence="10">Belongs to the NAD-dependent DNA ligase family. LigA subfamily.</text>
</comment>
<keyword evidence="4 10" id="KW-0227">DNA damage</keyword>
<keyword evidence="1 10" id="KW-0436">Ligase</keyword>
<accession>A0A2W5AZY9</accession>
<sequence>MSTQYDSDSSPAANPGTSDPALAELSQQWQSLADQVRHHREVYYYGNPEISDAEFDALLTRLQEFEDSHPEAVTGPSPTTEVAPAPPESSPFRNVDHQEPMLSLDNVFDTEQLSSWLERTPAKTYLTELKIDGASINLLYRNGVLELALTRGDGTTGEDITHNARTLSDIPARLQPSEDFPVPELVEIRGEVFIRVEDFAKMNAQRQAEGLKMFANPRNAAAGAMRQKDPAETARRPLRLICHGIGAREGFTPASQHAAYEALAAWGLPVSPYTKQVHSAKEVLEQVAYWADHRHDADHEMDGLVIKVDDTESQQRLGTTSRAPRWAIAYKYPPEEARTRLHDIRLGIGRTGRATPYAVMEPKYVAGSTVTMATLHNPSEAHRKGVRLGDEIMIRKAGEVIPEVLGPVEDARSGAEREFLFSSLCPECGTPLAPARGEDADWRCPNTRYCPGQLHTRLTYIAGRGVFDIDALGEKAAYDLIHSGVLPDETGLFSLTEEDLRRTDAYTTKSGALNKQGETLLTTLAAAKEVDLWRVIVALSIRHVGPTAAKALANHYGSIPDVAAADVETMSTVDGVGPIIAESVRDWFAVSWHKEIVDAWAAAGVRMEQDVTEHPSADAAGSIQADLLAGLSIVVTGTLEDFDRSSAKEAIESRGGKATGSVSKKTDYLVAGAKAGSKLTKAEELGIPVLDEAGFHKLLSEGPGEADAEED</sequence>
<dbReference type="PROSITE" id="PS50172">
    <property type="entry name" value="BRCT"/>
    <property type="match status" value="1"/>
</dbReference>
<dbReference type="CDD" id="cd17748">
    <property type="entry name" value="BRCT_DNA_ligase_like"/>
    <property type="match status" value="1"/>
</dbReference>
<name>A0A2W5AZY9_9CORY</name>
<keyword evidence="3 10" id="KW-0479">Metal-binding</keyword>
<feature type="binding site" evidence="10">
    <location>
        <begin position="52"/>
        <end position="56"/>
    </location>
    <ligand>
        <name>NAD(+)</name>
        <dbReference type="ChEBI" id="CHEBI:57540"/>
    </ligand>
</feature>
<comment type="caution">
    <text evidence="13">The sequence shown here is derived from an EMBL/GenBank/DDBJ whole genome shotgun (WGS) entry which is preliminary data.</text>
</comment>
<dbReference type="Pfam" id="PF00533">
    <property type="entry name" value="BRCT"/>
    <property type="match status" value="1"/>
</dbReference>
<dbReference type="Gene3D" id="1.10.287.610">
    <property type="entry name" value="Helix hairpin bin"/>
    <property type="match status" value="1"/>
</dbReference>
<dbReference type="SUPFAM" id="SSF47781">
    <property type="entry name" value="RuvA domain 2-like"/>
    <property type="match status" value="1"/>
</dbReference>
<dbReference type="InterPro" id="IPR018239">
    <property type="entry name" value="DNA_ligase_AS"/>
</dbReference>
<evidence type="ECO:0000256" key="4">
    <source>
        <dbReference type="ARBA" id="ARBA00022763"/>
    </source>
</evidence>
<dbReference type="InterPro" id="IPR013840">
    <property type="entry name" value="DNAligase_N"/>
</dbReference>
<dbReference type="PIRSF" id="PIRSF001604">
    <property type="entry name" value="LigA"/>
    <property type="match status" value="1"/>
</dbReference>
<feature type="binding site" evidence="10">
    <location>
        <position position="428"/>
    </location>
    <ligand>
        <name>Zn(2+)</name>
        <dbReference type="ChEBI" id="CHEBI:29105"/>
    </ligand>
</feature>
<dbReference type="PROSITE" id="PS01055">
    <property type="entry name" value="DNA_LIGASE_N1"/>
    <property type="match status" value="1"/>
</dbReference>
<dbReference type="InterPro" id="IPR041663">
    <property type="entry name" value="DisA/LigA_HHH"/>
</dbReference>
<dbReference type="CDD" id="cd00114">
    <property type="entry name" value="LIGANc"/>
    <property type="match status" value="1"/>
</dbReference>
<evidence type="ECO:0000256" key="7">
    <source>
        <dbReference type="ARBA" id="ARBA00023027"/>
    </source>
</evidence>
<feature type="binding site" evidence="10">
    <location>
        <position position="444"/>
    </location>
    <ligand>
        <name>Zn(2+)</name>
        <dbReference type="ChEBI" id="CHEBI:29105"/>
    </ligand>
</feature>
<keyword evidence="10" id="KW-0464">Manganese</keyword>
<comment type="function">
    <text evidence="10">DNA ligase that catalyzes the formation of phosphodiester linkages between 5'-phosphoryl and 3'-hydroxyl groups in double-stranded DNA using NAD as a coenzyme and as the energy source for the reaction. It is essential for DNA replication and repair of damaged DNA.</text>
</comment>
<dbReference type="Proteomes" id="UP000249451">
    <property type="component" value="Unassembled WGS sequence"/>
</dbReference>
<evidence type="ECO:0000313" key="13">
    <source>
        <dbReference type="EMBL" id="PZP00095.1"/>
    </source>
</evidence>
<evidence type="ECO:0000259" key="12">
    <source>
        <dbReference type="PROSITE" id="PS50172"/>
    </source>
</evidence>
<protein>
    <recommendedName>
        <fullName evidence="10">DNA ligase</fullName>
        <ecNumber evidence="10">6.5.1.2</ecNumber>
    </recommendedName>
    <alternativeName>
        <fullName evidence="10">Polydeoxyribonucleotide synthase [NAD(+)]</fullName>
    </alternativeName>
</protein>
<evidence type="ECO:0000256" key="1">
    <source>
        <dbReference type="ARBA" id="ARBA00022598"/>
    </source>
</evidence>
<feature type="binding site" evidence="10">
    <location>
        <position position="331"/>
    </location>
    <ligand>
        <name>NAD(+)</name>
        <dbReference type="ChEBI" id="CHEBI:57540"/>
    </ligand>
</feature>
<dbReference type="PANTHER" id="PTHR23389:SF9">
    <property type="entry name" value="DNA LIGASE"/>
    <property type="match status" value="1"/>
</dbReference>
<dbReference type="InterPro" id="IPR004149">
    <property type="entry name" value="Znf_DNAligase_C4"/>
</dbReference>
<feature type="binding site" evidence="10">
    <location>
        <position position="425"/>
    </location>
    <ligand>
        <name>Zn(2+)</name>
        <dbReference type="ChEBI" id="CHEBI:29105"/>
    </ligand>
</feature>
<dbReference type="SUPFAM" id="SSF56091">
    <property type="entry name" value="DNA ligase/mRNA capping enzyme, catalytic domain"/>
    <property type="match status" value="1"/>
</dbReference>
<dbReference type="InterPro" id="IPR004150">
    <property type="entry name" value="NAD_DNA_ligase_OB"/>
</dbReference>
<evidence type="ECO:0000256" key="3">
    <source>
        <dbReference type="ARBA" id="ARBA00022723"/>
    </source>
</evidence>
<dbReference type="GO" id="GO:0005829">
    <property type="term" value="C:cytosol"/>
    <property type="evidence" value="ECO:0007669"/>
    <property type="project" value="TreeGrafter"/>
</dbReference>
<dbReference type="SMART" id="SM00292">
    <property type="entry name" value="BRCT"/>
    <property type="match status" value="1"/>
</dbReference>
<dbReference type="GO" id="GO:0003911">
    <property type="term" value="F:DNA ligase (NAD+) activity"/>
    <property type="evidence" value="ECO:0007669"/>
    <property type="project" value="UniProtKB-UniRule"/>
</dbReference>
<dbReference type="SUPFAM" id="SSF50249">
    <property type="entry name" value="Nucleic acid-binding proteins"/>
    <property type="match status" value="1"/>
</dbReference>
<evidence type="ECO:0000256" key="6">
    <source>
        <dbReference type="ARBA" id="ARBA00022842"/>
    </source>
</evidence>
<feature type="binding site" evidence="10">
    <location>
        <begin position="103"/>
        <end position="104"/>
    </location>
    <ligand>
        <name>NAD(+)</name>
        <dbReference type="ChEBI" id="CHEBI:57540"/>
    </ligand>
</feature>
<dbReference type="Pfam" id="PF03120">
    <property type="entry name" value="OB_DNA_ligase"/>
    <property type="match status" value="1"/>
</dbReference>
<evidence type="ECO:0000256" key="5">
    <source>
        <dbReference type="ARBA" id="ARBA00022833"/>
    </source>
</evidence>
<comment type="catalytic activity">
    <reaction evidence="9 10">
        <text>NAD(+) + (deoxyribonucleotide)n-3'-hydroxyl + 5'-phospho-(deoxyribonucleotide)m = (deoxyribonucleotide)n+m + AMP + beta-nicotinamide D-nucleotide.</text>
        <dbReference type="EC" id="6.5.1.2"/>
    </reaction>
</comment>
<evidence type="ECO:0000256" key="2">
    <source>
        <dbReference type="ARBA" id="ARBA00022705"/>
    </source>
</evidence>
<feature type="domain" description="BRCT" evidence="12">
    <location>
        <begin position="623"/>
        <end position="702"/>
    </location>
</feature>
<evidence type="ECO:0000256" key="8">
    <source>
        <dbReference type="ARBA" id="ARBA00023204"/>
    </source>
</evidence>
<feature type="region of interest" description="Disordered" evidence="11">
    <location>
        <begin position="1"/>
        <end position="23"/>
    </location>
</feature>
<dbReference type="HAMAP" id="MF_01588">
    <property type="entry name" value="DNA_ligase_A"/>
    <property type="match status" value="1"/>
</dbReference>
<dbReference type="InterPro" id="IPR012340">
    <property type="entry name" value="NA-bd_OB-fold"/>
</dbReference>
<dbReference type="EC" id="6.5.1.2" evidence="10"/>
<keyword evidence="6 10" id="KW-0460">Magnesium</keyword>
<dbReference type="InterPro" id="IPR010994">
    <property type="entry name" value="RuvA_2-like"/>
</dbReference>
<dbReference type="FunFam" id="3.30.470.30:FF:000001">
    <property type="entry name" value="DNA ligase"/>
    <property type="match status" value="1"/>
</dbReference>
<dbReference type="InterPro" id="IPR013839">
    <property type="entry name" value="DNAligase_adenylation"/>
</dbReference>
<dbReference type="InterPro" id="IPR036420">
    <property type="entry name" value="BRCT_dom_sf"/>
</dbReference>
<feature type="binding site" evidence="10">
    <location>
        <position position="307"/>
    </location>
    <ligand>
        <name>NAD(+)</name>
        <dbReference type="ChEBI" id="CHEBI:57540"/>
    </ligand>
</feature>
<dbReference type="Pfam" id="PF03119">
    <property type="entry name" value="DNA_ligase_ZBD"/>
    <property type="match status" value="1"/>
</dbReference>
<comment type="cofactor">
    <cofactor evidence="10">
        <name>Mg(2+)</name>
        <dbReference type="ChEBI" id="CHEBI:18420"/>
    </cofactor>
    <cofactor evidence="10">
        <name>Mn(2+)</name>
        <dbReference type="ChEBI" id="CHEBI:29035"/>
    </cofactor>
</comment>
<dbReference type="GO" id="GO:0006260">
    <property type="term" value="P:DNA replication"/>
    <property type="evidence" value="ECO:0007669"/>
    <property type="project" value="UniProtKB-KW"/>
</dbReference>
<gene>
    <name evidence="10" type="primary">ligA</name>
    <name evidence="13" type="ORF">DI609_06975</name>
</gene>
<reference evidence="13 14" key="1">
    <citation type="submission" date="2017-11" db="EMBL/GenBank/DDBJ databases">
        <title>Infants hospitalized years apart are colonized by the same room-sourced microbial strains.</title>
        <authorList>
            <person name="Brooks B."/>
            <person name="Olm M.R."/>
            <person name="Firek B.A."/>
            <person name="Baker R."/>
            <person name="Thomas B.C."/>
            <person name="Morowitz M.J."/>
            <person name="Banfield J.F."/>
        </authorList>
    </citation>
    <scope>NUCLEOTIDE SEQUENCE [LARGE SCALE GENOMIC DNA]</scope>
    <source>
        <strain evidence="13">S2_012_000_R3_87</strain>
    </source>
</reference>
<dbReference type="SMART" id="SM00532">
    <property type="entry name" value="LIGANc"/>
    <property type="match status" value="1"/>
</dbReference>
<evidence type="ECO:0000256" key="11">
    <source>
        <dbReference type="SAM" id="MobiDB-lite"/>
    </source>
</evidence>
<dbReference type="EMBL" id="QFNY01000152">
    <property type="protein sequence ID" value="PZP00095.1"/>
    <property type="molecule type" value="Genomic_DNA"/>
</dbReference>
<feature type="compositionally biased region" description="Polar residues" evidence="11">
    <location>
        <begin position="1"/>
        <end position="17"/>
    </location>
</feature>
<feature type="binding site" evidence="10">
    <location>
        <position position="128"/>
    </location>
    <ligand>
        <name>NAD(+)</name>
        <dbReference type="ChEBI" id="CHEBI:57540"/>
    </ligand>
</feature>
<evidence type="ECO:0000256" key="9">
    <source>
        <dbReference type="ARBA" id="ARBA00034005"/>
    </source>
</evidence>
<dbReference type="Gene3D" id="1.10.150.20">
    <property type="entry name" value="5' to 3' exonuclease, C-terminal subdomain"/>
    <property type="match status" value="2"/>
</dbReference>
<keyword evidence="7 10" id="KW-0520">NAD</keyword>
<dbReference type="Gene3D" id="3.40.50.10190">
    <property type="entry name" value="BRCT domain"/>
    <property type="match status" value="1"/>
</dbReference>
<dbReference type="Pfam" id="PF12826">
    <property type="entry name" value="HHH_2"/>
    <property type="match status" value="1"/>
</dbReference>
<evidence type="ECO:0000313" key="14">
    <source>
        <dbReference type="Proteomes" id="UP000249451"/>
    </source>
</evidence>
<dbReference type="Gene3D" id="2.40.50.140">
    <property type="entry name" value="Nucleic acid-binding proteins"/>
    <property type="match status" value="1"/>
</dbReference>
<feature type="binding site" evidence="10">
    <location>
        <position position="151"/>
    </location>
    <ligand>
        <name>NAD(+)</name>
        <dbReference type="ChEBI" id="CHEBI:57540"/>
    </ligand>
</feature>
<dbReference type="Gene3D" id="6.20.10.30">
    <property type="match status" value="1"/>
</dbReference>
<dbReference type="GO" id="GO:0046872">
    <property type="term" value="F:metal ion binding"/>
    <property type="evidence" value="ECO:0007669"/>
    <property type="project" value="UniProtKB-KW"/>
</dbReference>
<dbReference type="InterPro" id="IPR001357">
    <property type="entry name" value="BRCT_dom"/>
</dbReference>
<evidence type="ECO:0000256" key="10">
    <source>
        <dbReference type="HAMAP-Rule" id="MF_01588"/>
    </source>
</evidence>
<keyword evidence="5 10" id="KW-0862">Zinc</keyword>
<dbReference type="NCBIfam" id="TIGR00575">
    <property type="entry name" value="dnlj"/>
    <property type="match status" value="1"/>
</dbReference>
<dbReference type="SUPFAM" id="SSF52113">
    <property type="entry name" value="BRCT domain"/>
    <property type="match status" value="1"/>
</dbReference>
<feature type="active site" description="N6-AMP-lysine intermediate" evidence="10">
    <location>
        <position position="130"/>
    </location>
</feature>
<dbReference type="NCBIfam" id="NF005932">
    <property type="entry name" value="PRK07956.1"/>
    <property type="match status" value="1"/>
</dbReference>
<feature type="binding site" evidence="10">
    <location>
        <position position="191"/>
    </location>
    <ligand>
        <name>NAD(+)</name>
        <dbReference type="ChEBI" id="CHEBI:57540"/>
    </ligand>
</feature>
<dbReference type="FunFam" id="3.40.50.10190:FF:000054">
    <property type="entry name" value="DNA ligase"/>
    <property type="match status" value="1"/>
</dbReference>
<dbReference type="Pfam" id="PF01653">
    <property type="entry name" value="DNA_ligase_aden"/>
    <property type="match status" value="1"/>
</dbReference>
<feature type="region of interest" description="Disordered" evidence="11">
    <location>
        <begin position="68"/>
        <end position="91"/>
    </location>
</feature>
<dbReference type="AlphaFoldDB" id="A0A2W5AZY9"/>
<dbReference type="PANTHER" id="PTHR23389">
    <property type="entry name" value="CHROMOSOME TRANSMISSION FIDELITY FACTOR 18"/>
    <property type="match status" value="1"/>
</dbReference>
<dbReference type="InterPro" id="IPR001679">
    <property type="entry name" value="DNA_ligase"/>
</dbReference>
<dbReference type="GO" id="GO:0006281">
    <property type="term" value="P:DNA repair"/>
    <property type="evidence" value="ECO:0007669"/>
    <property type="project" value="UniProtKB-KW"/>
</dbReference>
<keyword evidence="8 10" id="KW-0234">DNA repair</keyword>
<keyword evidence="2 10" id="KW-0235">DNA replication</keyword>
<proteinExistence type="inferred from homology"/>
<organism evidence="13 14">
    <name type="scientific">Corynebacterium urealyticum</name>
    <dbReference type="NCBI Taxonomy" id="43771"/>
    <lineage>
        <taxon>Bacteria</taxon>
        <taxon>Bacillati</taxon>
        <taxon>Actinomycetota</taxon>
        <taxon>Actinomycetes</taxon>
        <taxon>Mycobacteriales</taxon>
        <taxon>Corynebacteriaceae</taxon>
        <taxon>Corynebacterium</taxon>
    </lineage>
</organism>